<evidence type="ECO:0000313" key="2">
    <source>
        <dbReference type="Proteomes" id="UP001054837"/>
    </source>
</evidence>
<comment type="caution">
    <text evidence="1">The sequence shown here is derived from an EMBL/GenBank/DDBJ whole genome shotgun (WGS) entry which is preliminary data.</text>
</comment>
<organism evidence="1 2">
    <name type="scientific">Caerostris darwini</name>
    <dbReference type="NCBI Taxonomy" id="1538125"/>
    <lineage>
        <taxon>Eukaryota</taxon>
        <taxon>Metazoa</taxon>
        <taxon>Ecdysozoa</taxon>
        <taxon>Arthropoda</taxon>
        <taxon>Chelicerata</taxon>
        <taxon>Arachnida</taxon>
        <taxon>Araneae</taxon>
        <taxon>Araneomorphae</taxon>
        <taxon>Entelegynae</taxon>
        <taxon>Araneoidea</taxon>
        <taxon>Araneidae</taxon>
        <taxon>Caerostris</taxon>
    </lineage>
</organism>
<dbReference type="EMBL" id="BPLQ01005955">
    <property type="protein sequence ID" value="GIY18863.1"/>
    <property type="molecule type" value="Genomic_DNA"/>
</dbReference>
<accession>A0AAV4R980</accession>
<reference evidence="1 2" key="1">
    <citation type="submission" date="2021-06" db="EMBL/GenBank/DDBJ databases">
        <title>Caerostris darwini draft genome.</title>
        <authorList>
            <person name="Kono N."/>
            <person name="Arakawa K."/>
        </authorList>
    </citation>
    <scope>NUCLEOTIDE SEQUENCE [LARGE SCALE GENOMIC DNA]</scope>
</reference>
<dbReference type="AlphaFoldDB" id="A0AAV4R980"/>
<protein>
    <submittedName>
        <fullName evidence="1">Uncharacterized protein</fullName>
    </submittedName>
</protein>
<sequence>MYKQKLEKPIILLTIKSEKGVDGWSDKCRKAIFYACRKVQSSRHIKETASATRIVISLHLPQLQRCRILSDTVVNSYKGTRSITVTQKKRAYSKRVVRKCLLNAMCQCAKAIRIMKVKFMYLHFQELKMKGRDGFKPSRGRTLPTEKIP</sequence>
<name>A0AAV4R980_9ARAC</name>
<keyword evidence="2" id="KW-1185">Reference proteome</keyword>
<evidence type="ECO:0000313" key="1">
    <source>
        <dbReference type="EMBL" id="GIY18863.1"/>
    </source>
</evidence>
<gene>
    <name evidence="1" type="ORF">CDAR_251621</name>
</gene>
<proteinExistence type="predicted"/>
<dbReference type="Proteomes" id="UP001054837">
    <property type="component" value="Unassembled WGS sequence"/>
</dbReference>